<protein>
    <submittedName>
        <fullName evidence="2">Class I SAM-dependent methyltransferase</fullName>
    </submittedName>
</protein>
<dbReference type="GO" id="GO:0008168">
    <property type="term" value="F:methyltransferase activity"/>
    <property type="evidence" value="ECO:0007669"/>
    <property type="project" value="UniProtKB-KW"/>
</dbReference>
<dbReference type="SUPFAM" id="SSF53335">
    <property type="entry name" value="S-adenosyl-L-methionine-dependent methyltransferases"/>
    <property type="match status" value="1"/>
</dbReference>
<dbReference type="KEGG" id="mrob:HH214_19240"/>
<keyword evidence="3" id="KW-1185">Reference proteome</keyword>
<dbReference type="Proteomes" id="UP000503278">
    <property type="component" value="Chromosome"/>
</dbReference>
<reference evidence="2 3" key="1">
    <citation type="submission" date="2020-04" db="EMBL/GenBank/DDBJ databases">
        <title>Genome sequencing of novel species.</title>
        <authorList>
            <person name="Heo J."/>
            <person name="Kim S.-J."/>
            <person name="Kim J.-S."/>
            <person name="Hong S.-B."/>
            <person name="Kwon S.-W."/>
        </authorList>
    </citation>
    <scope>NUCLEOTIDE SEQUENCE [LARGE SCALE GENOMIC DNA]</scope>
    <source>
        <strain evidence="2 3">F39-2</strain>
    </source>
</reference>
<evidence type="ECO:0000313" key="2">
    <source>
        <dbReference type="EMBL" id="QJD97859.1"/>
    </source>
</evidence>
<proteinExistence type="predicted"/>
<name>A0A7L5E6B0_9SPHI</name>
<dbReference type="CDD" id="cd02440">
    <property type="entry name" value="AdoMet_MTases"/>
    <property type="match status" value="1"/>
</dbReference>
<dbReference type="PANTHER" id="PTHR43861">
    <property type="entry name" value="TRANS-ACONITATE 2-METHYLTRANSFERASE-RELATED"/>
    <property type="match status" value="1"/>
</dbReference>
<sequence length="243" mass="27746">MLSSKYSLLLISSLLIYCKPKPTRQQTTKQQDSIYTYKTPSADGTGKMYKGREIARVMGFSGAEWLERDTRQQEENVKLAIQNLPVTTQSTIADIGAGTGYYTFRIASKVKQGKVYAIELQDDAITYLKKRSQSIHQNNVVVVKGSERSPNLPDNSIDLAVMVDVYHELAYPHEYLQSLRKCLKPEGKILLLEYRGEDPEVPIKELHKTTVIQVNKEMVANGFKLVEDKEFLPIQHFLVYQKR</sequence>
<feature type="domain" description="Methyltransferase type 12" evidence="1">
    <location>
        <begin position="94"/>
        <end position="189"/>
    </location>
</feature>
<dbReference type="InterPro" id="IPR013217">
    <property type="entry name" value="Methyltransf_12"/>
</dbReference>
<dbReference type="AlphaFoldDB" id="A0A7L5E6B0"/>
<evidence type="ECO:0000313" key="3">
    <source>
        <dbReference type="Proteomes" id="UP000503278"/>
    </source>
</evidence>
<evidence type="ECO:0000259" key="1">
    <source>
        <dbReference type="Pfam" id="PF08242"/>
    </source>
</evidence>
<dbReference type="InterPro" id="IPR029063">
    <property type="entry name" value="SAM-dependent_MTases_sf"/>
</dbReference>
<gene>
    <name evidence="2" type="ORF">HH214_19240</name>
</gene>
<dbReference type="EMBL" id="CP051682">
    <property type="protein sequence ID" value="QJD97859.1"/>
    <property type="molecule type" value="Genomic_DNA"/>
</dbReference>
<dbReference type="Gene3D" id="3.40.50.150">
    <property type="entry name" value="Vaccinia Virus protein VP39"/>
    <property type="match status" value="1"/>
</dbReference>
<dbReference type="RefSeq" id="WP_169610408.1">
    <property type="nucleotide sequence ID" value="NZ_CP051682.1"/>
</dbReference>
<organism evidence="2 3">
    <name type="scientific">Mucilaginibacter robiniae</name>
    <dbReference type="NCBI Taxonomy" id="2728022"/>
    <lineage>
        <taxon>Bacteria</taxon>
        <taxon>Pseudomonadati</taxon>
        <taxon>Bacteroidota</taxon>
        <taxon>Sphingobacteriia</taxon>
        <taxon>Sphingobacteriales</taxon>
        <taxon>Sphingobacteriaceae</taxon>
        <taxon>Mucilaginibacter</taxon>
    </lineage>
</organism>
<dbReference type="Pfam" id="PF08242">
    <property type="entry name" value="Methyltransf_12"/>
    <property type="match status" value="1"/>
</dbReference>
<keyword evidence="2" id="KW-0489">Methyltransferase</keyword>
<accession>A0A7L5E6B0</accession>
<keyword evidence="2" id="KW-0808">Transferase</keyword>
<dbReference type="GO" id="GO:0032259">
    <property type="term" value="P:methylation"/>
    <property type="evidence" value="ECO:0007669"/>
    <property type="project" value="UniProtKB-KW"/>
</dbReference>